<dbReference type="eggNOG" id="ENOG502QRIN">
    <property type="taxonomic scope" value="Eukaryota"/>
</dbReference>
<reference evidence="2" key="1">
    <citation type="journal article" date="2012" name="PLoS Genet.">
        <title>The genomes of the fungal plant pathogens Cladosporium fulvum and Dothistroma septosporum reveal adaptation to different hosts and lifestyles but also signatures of common ancestry.</title>
        <authorList>
            <person name="de Wit P.J.G.M."/>
            <person name="van der Burgt A."/>
            <person name="Oekmen B."/>
            <person name="Stergiopoulos I."/>
            <person name="Abd-Elsalam K.A."/>
            <person name="Aerts A.L."/>
            <person name="Bahkali A.H."/>
            <person name="Beenen H.G."/>
            <person name="Chettri P."/>
            <person name="Cox M.P."/>
            <person name="Datema E."/>
            <person name="de Vries R.P."/>
            <person name="Dhillon B."/>
            <person name="Ganley A.R."/>
            <person name="Griffiths S.A."/>
            <person name="Guo Y."/>
            <person name="Hamelin R.C."/>
            <person name="Henrissat B."/>
            <person name="Kabir M.S."/>
            <person name="Jashni M.K."/>
            <person name="Kema G."/>
            <person name="Klaubauf S."/>
            <person name="Lapidus A."/>
            <person name="Levasseur A."/>
            <person name="Lindquist E."/>
            <person name="Mehrabi R."/>
            <person name="Ohm R.A."/>
            <person name="Owen T.J."/>
            <person name="Salamov A."/>
            <person name="Schwelm A."/>
            <person name="Schijlen E."/>
            <person name="Sun H."/>
            <person name="van den Burg H.A."/>
            <person name="van Ham R.C.H.J."/>
            <person name="Zhang S."/>
            <person name="Goodwin S.B."/>
            <person name="Grigoriev I.V."/>
            <person name="Collemare J."/>
            <person name="Bradshaw R.E."/>
        </authorList>
    </citation>
    <scope>NUCLEOTIDE SEQUENCE [LARGE SCALE GENOMIC DNA]</scope>
    <source>
        <strain evidence="2">NZE10 / CBS 128990</strain>
    </source>
</reference>
<dbReference type="EMBL" id="KB446539">
    <property type="protein sequence ID" value="EME44266.1"/>
    <property type="molecule type" value="Genomic_DNA"/>
</dbReference>
<name>N1PLP3_DOTSN</name>
<dbReference type="PROSITE" id="PS50096">
    <property type="entry name" value="IQ"/>
    <property type="match status" value="1"/>
</dbReference>
<evidence type="ECO:0000313" key="2">
    <source>
        <dbReference type="Proteomes" id="UP000016933"/>
    </source>
</evidence>
<dbReference type="AlphaFoldDB" id="N1PLP3"/>
<protein>
    <submittedName>
        <fullName evidence="1">Uncharacterized protein</fullName>
    </submittedName>
</protein>
<dbReference type="OrthoDB" id="7344096at2759"/>
<gene>
    <name evidence="1" type="ORF">DOTSEDRAFT_130097</name>
</gene>
<reference evidence="1 2" key="2">
    <citation type="journal article" date="2012" name="PLoS Pathog.">
        <title>Diverse lifestyles and strategies of plant pathogenesis encoded in the genomes of eighteen Dothideomycetes fungi.</title>
        <authorList>
            <person name="Ohm R.A."/>
            <person name="Feau N."/>
            <person name="Henrissat B."/>
            <person name="Schoch C.L."/>
            <person name="Horwitz B.A."/>
            <person name="Barry K.W."/>
            <person name="Condon B.J."/>
            <person name="Copeland A.C."/>
            <person name="Dhillon B."/>
            <person name="Glaser F."/>
            <person name="Hesse C.N."/>
            <person name="Kosti I."/>
            <person name="LaButti K."/>
            <person name="Lindquist E.A."/>
            <person name="Lucas S."/>
            <person name="Salamov A.A."/>
            <person name="Bradshaw R.E."/>
            <person name="Ciuffetti L."/>
            <person name="Hamelin R.C."/>
            <person name="Kema G.H.J."/>
            <person name="Lawrence C."/>
            <person name="Scott J.A."/>
            <person name="Spatafora J.W."/>
            <person name="Turgeon B.G."/>
            <person name="de Wit P.J.G.M."/>
            <person name="Zhong S."/>
            <person name="Goodwin S.B."/>
            <person name="Grigoriev I.V."/>
        </authorList>
    </citation>
    <scope>NUCLEOTIDE SEQUENCE [LARGE SCALE GENOMIC DNA]</scope>
    <source>
        <strain evidence="2">NZE10 / CBS 128990</strain>
    </source>
</reference>
<dbReference type="HOGENOM" id="CLU_174237_0_0_1"/>
<dbReference type="CDD" id="cd23767">
    <property type="entry name" value="IQCD"/>
    <property type="match status" value="1"/>
</dbReference>
<proteinExistence type="predicted"/>
<dbReference type="STRING" id="675120.N1PLP3"/>
<accession>N1PLP3</accession>
<organism evidence="1 2">
    <name type="scientific">Dothistroma septosporum (strain NZE10 / CBS 128990)</name>
    <name type="common">Red band needle blight fungus</name>
    <name type="synonym">Mycosphaerella pini</name>
    <dbReference type="NCBI Taxonomy" id="675120"/>
    <lineage>
        <taxon>Eukaryota</taxon>
        <taxon>Fungi</taxon>
        <taxon>Dikarya</taxon>
        <taxon>Ascomycota</taxon>
        <taxon>Pezizomycotina</taxon>
        <taxon>Dothideomycetes</taxon>
        <taxon>Dothideomycetidae</taxon>
        <taxon>Mycosphaerellales</taxon>
        <taxon>Mycosphaerellaceae</taxon>
        <taxon>Dothistroma</taxon>
    </lineage>
</organism>
<evidence type="ECO:0000313" key="1">
    <source>
        <dbReference type="EMBL" id="EME44266.1"/>
    </source>
</evidence>
<sequence length="82" mass="9890">MDQDAREHNRLTTVPPPTVLREIERKQAECRRVILERRRQQDRNLDDEAKAARVIQRNYRGHRERRALKGYGLDPSTRWLEV</sequence>
<dbReference type="OMA" id="STRWVEV"/>
<keyword evidence="2" id="KW-1185">Reference proteome</keyword>
<dbReference type="Gene3D" id="1.20.5.1190">
    <property type="entry name" value="iswi atpase"/>
    <property type="match status" value="1"/>
</dbReference>
<dbReference type="Proteomes" id="UP000016933">
    <property type="component" value="Unassembled WGS sequence"/>
</dbReference>